<sequence length="93" mass="10064">MESPDISTVLFLHSPRVSGFPPTACVFCCRSGADRPVSQCVVTRAVSQCVVTKGLNFRPLGDRGMEPIIVTAFKGNHKKELGRGSFDPKSALR</sequence>
<dbReference type="AlphaFoldDB" id="A0ABD6FEK7"/>
<protein>
    <submittedName>
        <fullName evidence="1">Uncharacterized protein</fullName>
    </submittedName>
</protein>
<reference evidence="1 2" key="1">
    <citation type="journal article" date="2021" name="BMC Genomics">
        <title>Genome-resolved metagenome and metatranscriptome analyses of thermophilic composting reveal key bacterial players and their metabolic interactions.</title>
        <authorList>
            <person name="Braga L.P.P."/>
            <person name="Pereira R.V."/>
            <person name="Martins L.F."/>
            <person name="Moura L.M.S."/>
            <person name="Sanchez F.B."/>
            <person name="Patane J.S.L."/>
            <person name="da Silva A.M."/>
            <person name="Setubal J.C."/>
        </authorList>
    </citation>
    <scope>NUCLEOTIDE SEQUENCE [LARGE SCALE GENOMIC DNA]</scope>
    <source>
        <strain evidence="1">ZC4RG45</strain>
    </source>
</reference>
<organism evidence="1 2">
    <name type="scientific">Thermocrispum agreste</name>
    <dbReference type="NCBI Taxonomy" id="37925"/>
    <lineage>
        <taxon>Bacteria</taxon>
        <taxon>Bacillati</taxon>
        <taxon>Actinomycetota</taxon>
        <taxon>Actinomycetes</taxon>
        <taxon>Pseudonocardiales</taxon>
        <taxon>Pseudonocardiaceae</taxon>
        <taxon>Thermocrispum</taxon>
    </lineage>
</organism>
<name>A0ABD6FEK7_9PSEU</name>
<evidence type="ECO:0000313" key="1">
    <source>
        <dbReference type="EMBL" id="MFO7191655.1"/>
    </source>
</evidence>
<proteinExistence type="predicted"/>
<dbReference type="EMBL" id="QGUI02000041">
    <property type="protein sequence ID" value="MFO7191655.1"/>
    <property type="molecule type" value="Genomic_DNA"/>
</dbReference>
<accession>A0ABD6FEK7</accession>
<gene>
    <name evidence="1" type="ORF">DIU77_005385</name>
</gene>
<evidence type="ECO:0000313" key="2">
    <source>
        <dbReference type="Proteomes" id="UP000249324"/>
    </source>
</evidence>
<dbReference type="Proteomes" id="UP000249324">
    <property type="component" value="Unassembled WGS sequence"/>
</dbReference>
<comment type="caution">
    <text evidence="1">The sequence shown here is derived from an EMBL/GenBank/DDBJ whole genome shotgun (WGS) entry which is preliminary data.</text>
</comment>